<keyword evidence="4 10" id="KW-0285">Flavoprotein</keyword>
<dbReference type="PANTHER" id="PTHR11806">
    <property type="entry name" value="GLUCOSE INHIBITED DIVISION PROTEIN A"/>
    <property type="match status" value="1"/>
</dbReference>
<comment type="caution">
    <text evidence="12">The sequence shown here is derived from an EMBL/GenBank/DDBJ whole genome shotgun (WGS) entry which is preliminary data.</text>
</comment>
<comment type="catalytic activity">
    <reaction evidence="10">
        <text>uridine(54) in tRNA + (6R)-5,10-methylene-5,6,7,8-tetrahydrofolate + NADPH + H(+) = 5-methyluridine(54) in tRNA + (6S)-5,6,7,8-tetrahydrofolate + NADP(+)</text>
        <dbReference type="Rhea" id="RHEA:62372"/>
        <dbReference type="Rhea" id="RHEA-COMP:10167"/>
        <dbReference type="Rhea" id="RHEA-COMP:10193"/>
        <dbReference type="ChEBI" id="CHEBI:15378"/>
        <dbReference type="ChEBI" id="CHEBI:15636"/>
        <dbReference type="ChEBI" id="CHEBI:57453"/>
        <dbReference type="ChEBI" id="CHEBI:57783"/>
        <dbReference type="ChEBI" id="CHEBI:58349"/>
        <dbReference type="ChEBI" id="CHEBI:65315"/>
        <dbReference type="ChEBI" id="CHEBI:74447"/>
        <dbReference type="EC" id="2.1.1.74"/>
    </reaction>
</comment>
<keyword evidence="7 10" id="KW-0274">FAD</keyword>
<dbReference type="EC" id="2.1.1.74" evidence="10"/>
<keyword evidence="2 10" id="KW-0963">Cytoplasm</keyword>
<keyword evidence="5 10" id="KW-0808">Transferase</keyword>
<evidence type="ECO:0000256" key="10">
    <source>
        <dbReference type="HAMAP-Rule" id="MF_01037"/>
    </source>
</evidence>
<dbReference type="HAMAP" id="MF_01037">
    <property type="entry name" value="TrmFO"/>
    <property type="match status" value="1"/>
</dbReference>
<evidence type="ECO:0000256" key="5">
    <source>
        <dbReference type="ARBA" id="ARBA00022679"/>
    </source>
</evidence>
<evidence type="ECO:0000256" key="7">
    <source>
        <dbReference type="ARBA" id="ARBA00022827"/>
    </source>
</evidence>
<evidence type="ECO:0000313" key="12">
    <source>
        <dbReference type="EMBL" id="HFT93729.1"/>
    </source>
</evidence>
<keyword evidence="3 10" id="KW-0489">Methyltransferase</keyword>
<dbReference type="GO" id="GO:0050660">
    <property type="term" value="F:flavin adenine dinucleotide binding"/>
    <property type="evidence" value="ECO:0007669"/>
    <property type="project" value="UniProtKB-UniRule"/>
</dbReference>
<dbReference type="GO" id="GO:0002098">
    <property type="term" value="P:tRNA wobble uridine modification"/>
    <property type="evidence" value="ECO:0007669"/>
    <property type="project" value="TreeGrafter"/>
</dbReference>
<comment type="cofactor">
    <cofactor evidence="1 10">
        <name>FAD</name>
        <dbReference type="ChEBI" id="CHEBI:57692"/>
    </cofactor>
</comment>
<gene>
    <name evidence="10" type="primary">trmFO</name>
    <name evidence="12" type="ORF">ENX03_07330</name>
</gene>
<evidence type="ECO:0000256" key="3">
    <source>
        <dbReference type="ARBA" id="ARBA00022603"/>
    </source>
</evidence>
<dbReference type="NCBIfam" id="NF003739">
    <property type="entry name" value="PRK05335.1"/>
    <property type="match status" value="1"/>
</dbReference>
<dbReference type="EMBL" id="DTMM01000153">
    <property type="protein sequence ID" value="HFT93729.1"/>
    <property type="molecule type" value="Genomic_DNA"/>
</dbReference>
<dbReference type="GO" id="GO:0005829">
    <property type="term" value="C:cytosol"/>
    <property type="evidence" value="ECO:0007669"/>
    <property type="project" value="TreeGrafter"/>
</dbReference>
<dbReference type="InterPro" id="IPR002218">
    <property type="entry name" value="MnmG-rel"/>
</dbReference>
<accession>A0A7C3QVK9</accession>
<evidence type="ECO:0000256" key="4">
    <source>
        <dbReference type="ARBA" id="ARBA00022630"/>
    </source>
</evidence>
<proteinExistence type="inferred from homology"/>
<reference evidence="12" key="1">
    <citation type="journal article" date="2020" name="mSystems">
        <title>Genome- and Community-Level Interaction Insights into Carbon Utilization and Element Cycling Functions of Hydrothermarchaeota in Hydrothermal Sediment.</title>
        <authorList>
            <person name="Zhou Z."/>
            <person name="Liu Y."/>
            <person name="Xu W."/>
            <person name="Pan J."/>
            <person name="Luo Z.H."/>
            <person name="Li M."/>
        </authorList>
    </citation>
    <scope>NUCLEOTIDE SEQUENCE [LARGE SCALE GENOMIC DNA]</scope>
    <source>
        <strain evidence="12">SpSt-902</strain>
    </source>
</reference>
<dbReference type="SUPFAM" id="SSF51905">
    <property type="entry name" value="FAD/NAD(P)-binding domain"/>
    <property type="match status" value="1"/>
</dbReference>
<feature type="binding site" evidence="10">
    <location>
        <begin position="15"/>
        <end position="20"/>
    </location>
    <ligand>
        <name>FAD</name>
        <dbReference type="ChEBI" id="CHEBI:57692"/>
    </ligand>
</feature>
<dbReference type="Gene3D" id="3.50.50.60">
    <property type="entry name" value="FAD/NAD(P)-binding domain"/>
    <property type="match status" value="2"/>
</dbReference>
<dbReference type="InterPro" id="IPR040131">
    <property type="entry name" value="MnmG_N"/>
</dbReference>
<dbReference type="InterPro" id="IPR004417">
    <property type="entry name" value="TrmFO"/>
</dbReference>
<dbReference type="GO" id="GO:0030488">
    <property type="term" value="P:tRNA methylation"/>
    <property type="evidence" value="ECO:0007669"/>
    <property type="project" value="TreeGrafter"/>
</dbReference>
<evidence type="ECO:0000259" key="11">
    <source>
        <dbReference type="Pfam" id="PF01134"/>
    </source>
</evidence>
<sequence>MRPRGDRRPPVTVVGGGLAGTEAALRLAGRGYPVTLHEMRPRVTSGAHKTDLLGELVCSNSLKSLNPQTPHGLLKEELLKSGSPVLRAAMAAQIPGGGALVVDRDLFALHLTREVMDNPLIHIERGVVERLPVQRPLVIATGPLTHPALVRDLTGHLPGGRLSFYDAIAPILEADSLDFGLLFRGDRHGEPGKGDHWNAPMDQDTYERFCESLLSGERVPPHEGVEDNPDVLRAFQACQPIETLVETGLQTLAFGPLRPVGLVDPSTGREPYAVVQLRPENAQETAFNLVGFQTRLRYPEQERIFRMIPGLSRARFLRHGSLHRNTFLDAPSLLKRDLTLSGLPGVYATGQILGVEGYTESVAMGFLTSLVLDAAWSSDDPWNFDAGSILPPPETALGALLSGLGPGHSGHFAPVNLHFGLFPSGGHASSRRINREQIVKRARAAYSGWLGRLSSGSFPMGTGVGG</sequence>
<dbReference type="AlphaFoldDB" id="A0A7C3QVK9"/>
<evidence type="ECO:0000256" key="2">
    <source>
        <dbReference type="ARBA" id="ARBA00022490"/>
    </source>
</evidence>
<comment type="similarity">
    <text evidence="10">Belongs to the MnmG family. TrmFO subfamily.</text>
</comment>
<dbReference type="PANTHER" id="PTHR11806:SF2">
    <property type="entry name" value="METHYLENETETRAHYDROFOLATE--TRNA-(URACIL-5-)-METHYLTRANSFERASE TRMFO"/>
    <property type="match status" value="1"/>
</dbReference>
<dbReference type="InterPro" id="IPR036188">
    <property type="entry name" value="FAD/NAD-bd_sf"/>
</dbReference>
<dbReference type="Pfam" id="PF01134">
    <property type="entry name" value="GIDA"/>
    <property type="match status" value="1"/>
</dbReference>
<dbReference type="PRINTS" id="PR00411">
    <property type="entry name" value="PNDRDTASEI"/>
</dbReference>
<evidence type="ECO:0000256" key="6">
    <source>
        <dbReference type="ARBA" id="ARBA00022694"/>
    </source>
</evidence>
<evidence type="ECO:0000256" key="1">
    <source>
        <dbReference type="ARBA" id="ARBA00001974"/>
    </source>
</evidence>
<evidence type="ECO:0000256" key="9">
    <source>
        <dbReference type="ARBA" id="ARBA00023027"/>
    </source>
</evidence>
<comment type="subcellular location">
    <subcellularLocation>
        <location evidence="10">Cytoplasm</location>
    </subcellularLocation>
</comment>
<name>A0A7C3QVK9_9BACT</name>
<evidence type="ECO:0000256" key="8">
    <source>
        <dbReference type="ARBA" id="ARBA00022857"/>
    </source>
</evidence>
<comment type="function">
    <text evidence="10">Catalyzes the folate-dependent formation of 5-methyl-uridine at position 54 (M-5-U54) in all tRNAs.</text>
</comment>
<organism evidence="12">
    <name type="scientific">Leptospirillum ferriphilum</name>
    <dbReference type="NCBI Taxonomy" id="178606"/>
    <lineage>
        <taxon>Bacteria</taxon>
        <taxon>Pseudomonadati</taxon>
        <taxon>Nitrospirota</taxon>
        <taxon>Nitrospiria</taxon>
        <taxon>Nitrospirales</taxon>
        <taxon>Nitrospiraceae</taxon>
        <taxon>Leptospirillum</taxon>
    </lineage>
</organism>
<keyword evidence="8 10" id="KW-0521">NADP</keyword>
<feature type="domain" description="MnmG N-terminal" evidence="11">
    <location>
        <begin position="11"/>
        <end position="371"/>
    </location>
</feature>
<keyword evidence="6 10" id="KW-0819">tRNA processing</keyword>
<dbReference type="GO" id="GO:0047151">
    <property type="term" value="F:tRNA (uracil(54)-C5)-methyltransferase activity, 5,10-methylenetetrahydrofolate-dependent"/>
    <property type="evidence" value="ECO:0007669"/>
    <property type="project" value="UniProtKB-UniRule"/>
</dbReference>
<comment type="catalytic activity">
    <reaction evidence="10">
        <text>uridine(54) in tRNA + (6R)-5,10-methylene-5,6,7,8-tetrahydrofolate + NADH + H(+) = 5-methyluridine(54) in tRNA + (6S)-5,6,7,8-tetrahydrofolate + NAD(+)</text>
        <dbReference type="Rhea" id="RHEA:16873"/>
        <dbReference type="Rhea" id="RHEA-COMP:10167"/>
        <dbReference type="Rhea" id="RHEA-COMP:10193"/>
        <dbReference type="ChEBI" id="CHEBI:15378"/>
        <dbReference type="ChEBI" id="CHEBI:15636"/>
        <dbReference type="ChEBI" id="CHEBI:57453"/>
        <dbReference type="ChEBI" id="CHEBI:57540"/>
        <dbReference type="ChEBI" id="CHEBI:57945"/>
        <dbReference type="ChEBI" id="CHEBI:65315"/>
        <dbReference type="ChEBI" id="CHEBI:74447"/>
        <dbReference type="EC" id="2.1.1.74"/>
    </reaction>
</comment>
<protein>
    <recommendedName>
        <fullName evidence="10">Methylenetetrahydrofolate--tRNA-(uracil-5-)-methyltransferase TrmFO</fullName>
        <ecNumber evidence="10">2.1.1.74</ecNumber>
    </recommendedName>
    <alternativeName>
        <fullName evidence="10">Folate-dependent tRNA (uracil-5-)-methyltransferase</fullName>
    </alternativeName>
    <alternativeName>
        <fullName evidence="10">Folate-dependent tRNA(M-5-U54)-methyltransferase</fullName>
    </alternativeName>
</protein>
<keyword evidence="9 10" id="KW-0520">NAD</keyword>